<sequence length="126" mass="15510">MLCLLLMHFKGIQHLYYQQNQPNFDNSLQLFFSQEQQPQIIHLIYILLHQEIQYQILHDYINHHKDICTKNNISKYQPLLYISICPQNHKYDNQVDNNRKDQQYNLNFYFIHFQHIKHLNVVQINK</sequence>
<proteinExistence type="predicted"/>
<dbReference type="AlphaFoldDB" id="A0A8S1RLB8"/>
<reference evidence="1" key="1">
    <citation type="submission" date="2021-01" db="EMBL/GenBank/DDBJ databases">
        <authorList>
            <consortium name="Genoscope - CEA"/>
            <person name="William W."/>
        </authorList>
    </citation>
    <scope>NUCLEOTIDE SEQUENCE</scope>
</reference>
<keyword evidence="2" id="KW-1185">Reference proteome</keyword>
<comment type="caution">
    <text evidence="1">The sequence shown here is derived from an EMBL/GenBank/DDBJ whole genome shotgun (WGS) entry which is preliminary data.</text>
</comment>
<name>A0A8S1RLB8_9CILI</name>
<gene>
    <name evidence="1" type="ORF">PSON_ATCC_30995.1.T1770107</name>
</gene>
<organism evidence="1 2">
    <name type="scientific">Paramecium sonneborni</name>
    <dbReference type="NCBI Taxonomy" id="65129"/>
    <lineage>
        <taxon>Eukaryota</taxon>
        <taxon>Sar</taxon>
        <taxon>Alveolata</taxon>
        <taxon>Ciliophora</taxon>
        <taxon>Intramacronucleata</taxon>
        <taxon>Oligohymenophorea</taxon>
        <taxon>Peniculida</taxon>
        <taxon>Parameciidae</taxon>
        <taxon>Paramecium</taxon>
    </lineage>
</organism>
<accession>A0A8S1RLB8</accession>
<evidence type="ECO:0000313" key="1">
    <source>
        <dbReference type="EMBL" id="CAD8127565.1"/>
    </source>
</evidence>
<dbReference type="Proteomes" id="UP000692954">
    <property type="component" value="Unassembled WGS sequence"/>
</dbReference>
<evidence type="ECO:0000313" key="2">
    <source>
        <dbReference type="Proteomes" id="UP000692954"/>
    </source>
</evidence>
<dbReference type="EMBL" id="CAJJDN010000177">
    <property type="protein sequence ID" value="CAD8127565.1"/>
    <property type="molecule type" value="Genomic_DNA"/>
</dbReference>
<protein>
    <submittedName>
        <fullName evidence="1">Uncharacterized protein</fullName>
    </submittedName>
</protein>